<evidence type="ECO:0000313" key="2">
    <source>
        <dbReference type="EMBL" id="CNU94869.1"/>
    </source>
</evidence>
<dbReference type="AlphaFoldDB" id="A0A655E0N0"/>
<dbReference type="EMBL" id="CQPA01000004">
    <property type="protein sequence ID" value="CNT74922.1"/>
    <property type="molecule type" value="Genomic_DNA"/>
</dbReference>
<evidence type="ECO:0000313" key="3">
    <source>
        <dbReference type="Proteomes" id="UP000041314"/>
    </source>
</evidence>
<gene>
    <name evidence="1" type="ORF">ERS008198_00911</name>
    <name evidence="2" type="ORF">ERS008207_03881</name>
</gene>
<dbReference type="EMBL" id="CQPD01000048">
    <property type="protein sequence ID" value="CNU94869.1"/>
    <property type="molecule type" value="Genomic_DNA"/>
</dbReference>
<evidence type="ECO:0000313" key="4">
    <source>
        <dbReference type="Proteomes" id="UP000042394"/>
    </source>
</evidence>
<reference evidence="3 4" key="1">
    <citation type="submission" date="2015-03" db="EMBL/GenBank/DDBJ databases">
        <authorList>
            <consortium name="Pathogen Informatics"/>
        </authorList>
    </citation>
    <scope>NUCLEOTIDE SEQUENCE [LARGE SCALE GENOMIC DNA]</scope>
    <source>
        <strain evidence="1 3">A1104</strain>
        <strain evidence="2 4">D4891</strain>
    </source>
</reference>
<dbReference type="Proteomes" id="UP000042394">
    <property type="component" value="Unassembled WGS sequence"/>
</dbReference>
<dbReference type="AntiFam" id="ANF00088">
    <property type="entry name" value="Shadow ORF (opposite Fdh)"/>
</dbReference>
<sequence>MDGANTSRHAAAQQTHFIQRRLRVHFRQRNFRANGIFAERAGSHIVINGFAVIRKAGSAIRHQPFSLSGAYGLTKVSFTGLTELTLAAFRRIQWNNMIAGFQAGDPLADLDYHAAAFVTQDCREYAFRIIAGKGKSIGMANAGMSDFDQNFAFFRRRNVNLDNF</sequence>
<proteinExistence type="predicted"/>
<accession>A0A655E0N0</accession>
<evidence type="ECO:0000313" key="1">
    <source>
        <dbReference type="EMBL" id="CNT74922.1"/>
    </source>
</evidence>
<protein>
    <submittedName>
        <fullName evidence="2">Uncharacterized protein</fullName>
    </submittedName>
</protein>
<organism evidence="2 4">
    <name type="scientific">Salmonella enterica subsp. enterica serovar Bovismorbificans</name>
    <dbReference type="NCBI Taxonomy" id="58097"/>
    <lineage>
        <taxon>Bacteria</taxon>
        <taxon>Pseudomonadati</taxon>
        <taxon>Pseudomonadota</taxon>
        <taxon>Gammaproteobacteria</taxon>
        <taxon>Enterobacterales</taxon>
        <taxon>Enterobacteriaceae</taxon>
        <taxon>Salmonella</taxon>
    </lineage>
</organism>
<dbReference type="Proteomes" id="UP000041314">
    <property type="component" value="Unassembled WGS sequence"/>
</dbReference>
<name>A0A655E0N0_SALET</name>